<keyword evidence="3" id="KW-1185">Reference proteome</keyword>
<feature type="transmembrane region" description="Helical" evidence="1">
    <location>
        <begin position="7"/>
        <end position="25"/>
    </location>
</feature>
<keyword evidence="1" id="KW-0812">Transmembrane</keyword>
<evidence type="ECO:0000313" key="3">
    <source>
        <dbReference type="Proteomes" id="UP000219612"/>
    </source>
</evidence>
<evidence type="ECO:0000256" key="1">
    <source>
        <dbReference type="SAM" id="Phobius"/>
    </source>
</evidence>
<accession>A0A285I3T3</accession>
<evidence type="ECO:0000313" key="2">
    <source>
        <dbReference type="EMBL" id="SNY42604.1"/>
    </source>
</evidence>
<gene>
    <name evidence="2" type="ORF">SAMN05421748_106311</name>
</gene>
<protein>
    <submittedName>
        <fullName evidence="2">Uncharacterized protein</fullName>
    </submittedName>
</protein>
<dbReference type="OrthoDB" id="9886307at2"/>
<name>A0A285I3T3_9ACTN</name>
<dbReference type="Proteomes" id="UP000219612">
    <property type="component" value="Unassembled WGS sequence"/>
</dbReference>
<organism evidence="2 3">
    <name type="scientific">Paractinoplanes atraurantiacus</name>
    <dbReference type="NCBI Taxonomy" id="1036182"/>
    <lineage>
        <taxon>Bacteria</taxon>
        <taxon>Bacillati</taxon>
        <taxon>Actinomycetota</taxon>
        <taxon>Actinomycetes</taxon>
        <taxon>Micromonosporales</taxon>
        <taxon>Micromonosporaceae</taxon>
        <taxon>Paractinoplanes</taxon>
    </lineage>
</organism>
<keyword evidence="1" id="KW-0472">Membrane</keyword>
<feature type="transmembrane region" description="Helical" evidence="1">
    <location>
        <begin position="31"/>
        <end position="48"/>
    </location>
</feature>
<proteinExistence type="predicted"/>
<dbReference type="RefSeq" id="WP_143234681.1">
    <property type="nucleotide sequence ID" value="NZ_OBDY01000006.1"/>
</dbReference>
<dbReference type="AlphaFoldDB" id="A0A285I3T3"/>
<sequence>MRTVGAGLGQTAAIWAAVVIVALSVPDGAVALTGVLVGLLACVVLGVWHRRRARADSAVGAFAGVVLWPVLIGATLIAINIAVYE</sequence>
<reference evidence="2 3" key="1">
    <citation type="submission" date="2017-09" db="EMBL/GenBank/DDBJ databases">
        <authorList>
            <person name="Ehlers B."/>
            <person name="Leendertz F.H."/>
        </authorList>
    </citation>
    <scope>NUCLEOTIDE SEQUENCE [LARGE SCALE GENOMIC DNA]</scope>
    <source>
        <strain evidence="2 3">CGMCC 4.6857</strain>
    </source>
</reference>
<feature type="transmembrane region" description="Helical" evidence="1">
    <location>
        <begin position="60"/>
        <end position="84"/>
    </location>
</feature>
<keyword evidence="1" id="KW-1133">Transmembrane helix</keyword>
<dbReference type="EMBL" id="OBDY01000006">
    <property type="protein sequence ID" value="SNY42604.1"/>
    <property type="molecule type" value="Genomic_DNA"/>
</dbReference>